<evidence type="ECO:0000313" key="2">
    <source>
        <dbReference type="EMBL" id="MDO3693444.1"/>
    </source>
</evidence>
<dbReference type="InterPro" id="IPR023393">
    <property type="entry name" value="START-like_dom_sf"/>
</dbReference>
<evidence type="ECO:0000313" key="3">
    <source>
        <dbReference type="Proteomes" id="UP001168642"/>
    </source>
</evidence>
<feature type="domain" description="START-like" evidence="1">
    <location>
        <begin position="1"/>
        <end position="127"/>
    </location>
</feature>
<sequence>MMVKEKFQIEFPIHASPSMLYQYFATPSGLGEWFADNVNSRGEMFTFIWDGAEEQAKLLASKTDDRAKFHWVEDEDDNAYFEFKIQVDALTKDVSLIITDFAEEDEMDEAKMLWENQISELKHIIGA</sequence>
<dbReference type="Proteomes" id="UP001168642">
    <property type="component" value="Unassembled WGS sequence"/>
</dbReference>
<accession>A0ABT8VN99</accession>
<keyword evidence="3" id="KW-1185">Reference proteome</keyword>
<organism evidence="2 3">
    <name type="scientific">Wenyingzhuangia gilva</name>
    <dbReference type="NCBI Taxonomy" id="3057677"/>
    <lineage>
        <taxon>Bacteria</taxon>
        <taxon>Pseudomonadati</taxon>
        <taxon>Bacteroidota</taxon>
        <taxon>Flavobacteriia</taxon>
        <taxon>Flavobacteriales</taxon>
        <taxon>Flavobacteriaceae</taxon>
        <taxon>Wenyingzhuangia</taxon>
    </lineage>
</organism>
<gene>
    <name evidence="2" type="ORF">QVZ41_01100</name>
</gene>
<dbReference type="Gene3D" id="3.30.530.20">
    <property type="match status" value="1"/>
</dbReference>
<proteinExistence type="predicted"/>
<name>A0ABT8VN99_9FLAO</name>
<dbReference type="EMBL" id="JAUMIT010000001">
    <property type="protein sequence ID" value="MDO3693444.1"/>
    <property type="molecule type" value="Genomic_DNA"/>
</dbReference>
<comment type="caution">
    <text evidence="2">The sequence shown here is derived from an EMBL/GenBank/DDBJ whole genome shotgun (WGS) entry which is preliminary data.</text>
</comment>
<protein>
    <submittedName>
        <fullName evidence="2">START-like domain-containing protein</fullName>
    </submittedName>
</protein>
<dbReference type="InterPro" id="IPR045736">
    <property type="entry name" value="START_2"/>
</dbReference>
<evidence type="ECO:0000259" key="1">
    <source>
        <dbReference type="Pfam" id="PF19569"/>
    </source>
</evidence>
<dbReference type="Pfam" id="PF19569">
    <property type="entry name" value="START_2"/>
    <property type="match status" value="1"/>
</dbReference>
<reference evidence="2" key="1">
    <citation type="submission" date="2023-07" db="EMBL/GenBank/DDBJ databases">
        <title>Wenyingzhuangia sp. chi5 genome sequencing and assembly.</title>
        <authorList>
            <person name="Park S."/>
        </authorList>
    </citation>
    <scope>NUCLEOTIDE SEQUENCE</scope>
    <source>
        <strain evidence="2">Chi5</strain>
    </source>
</reference>
<dbReference type="SUPFAM" id="SSF55961">
    <property type="entry name" value="Bet v1-like"/>
    <property type="match status" value="1"/>
</dbReference>